<protein>
    <submittedName>
        <fullName evidence="2">Uncharacterized protein</fullName>
    </submittedName>
</protein>
<accession>A0A8T2AKN2</accession>
<evidence type="ECO:0000313" key="3">
    <source>
        <dbReference type="Proteomes" id="UP000694251"/>
    </source>
</evidence>
<evidence type="ECO:0000256" key="1">
    <source>
        <dbReference type="SAM" id="MobiDB-lite"/>
    </source>
</evidence>
<dbReference type="EMBL" id="JAEFBJ010000009">
    <property type="protein sequence ID" value="KAG7573337.1"/>
    <property type="molecule type" value="Genomic_DNA"/>
</dbReference>
<feature type="compositionally biased region" description="Low complexity" evidence="1">
    <location>
        <begin position="27"/>
        <end position="48"/>
    </location>
</feature>
<name>A0A8T2AKN2_ARASU</name>
<keyword evidence="3" id="KW-1185">Reference proteome</keyword>
<reference evidence="2 3" key="1">
    <citation type="submission" date="2020-12" db="EMBL/GenBank/DDBJ databases">
        <title>Concerted genomic and epigenomic changes stabilize Arabidopsis allopolyploids.</title>
        <authorList>
            <person name="Chen Z."/>
        </authorList>
    </citation>
    <scope>NUCLEOTIDE SEQUENCE [LARGE SCALE GENOMIC DNA]</scope>
    <source>
        <strain evidence="2">As9502</strain>
        <tissue evidence="2">Leaf</tissue>
    </source>
</reference>
<organism evidence="2 3">
    <name type="scientific">Arabidopsis suecica</name>
    <name type="common">Swedish thale-cress</name>
    <name type="synonym">Cardaminopsis suecica</name>
    <dbReference type="NCBI Taxonomy" id="45249"/>
    <lineage>
        <taxon>Eukaryota</taxon>
        <taxon>Viridiplantae</taxon>
        <taxon>Streptophyta</taxon>
        <taxon>Embryophyta</taxon>
        <taxon>Tracheophyta</taxon>
        <taxon>Spermatophyta</taxon>
        <taxon>Magnoliopsida</taxon>
        <taxon>eudicotyledons</taxon>
        <taxon>Gunneridae</taxon>
        <taxon>Pentapetalae</taxon>
        <taxon>rosids</taxon>
        <taxon>malvids</taxon>
        <taxon>Brassicales</taxon>
        <taxon>Brassicaceae</taxon>
        <taxon>Camelineae</taxon>
        <taxon>Arabidopsis</taxon>
    </lineage>
</organism>
<evidence type="ECO:0000313" key="2">
    <source>
        <dbReference type="EMBL" id="KAG7573337.1"/>
    </source>
</evidence>
<sequence length="94" mass="10314">MIFSLFRRCCRSTSAVQPTVVLVSGDSVDSGVSSDSVDSGVSSNSGVSAEPKRWRPSLPPILEGDETESDHQNDHQITKVSHAWSLNQLLKRFR</sequence>
<feature type="region of interest" description="Disordered" evidence="1">
    <location>
        <begin position="27"/>
        <end position="76"/>
    </location>
</feature>
<gene>
    <name evidence="2" type="ORF">ISN44_As09g016340</name>
</gene>
<dbReference type="OrthoDB" id="10355218at2759"/>
<comment type="caution">
    <text evidence="2">The sequence shown here is derived from an EMBL/GenBank/DDBJ whole genome shotgun (WGS) entry which is preliminary data.</text>
</comment>
<dbReference type="Proteomes" id="UP000694251">
    <property type="component" value="Chromosome 9"/>
</dbReference>
<proteinExistence type="predicted"/>
<dbReference type="AlphaFoldDB" id="A0A8T2AKN2"/>